<dbReference type="Pfam" id="PF18911">
    <property type="entry name" value="PKD_4"/>
    <property type="match status" value="1"/>
</dbReference>
<name>A0ABU1S2C2_9FLAO</name>
<proteinExistence type="predicted"/>
<dbReference type="EMBL" id="JAVDTX010000004">
    <property type="protein sequence ID" value="MDR6845173.1"/>
    <property type="molecule type" value="Genomic_DNA"/>
</dbReference>
<dbReference type="InterPro" id="IPR000601">
    <property type="entry name" value="PKD_dom"/>
</dbReference>
<dbReference type="PROSITE" id="PS50093">
    <property type="entry name" value="PKD"/>
    <property type="match status" value="1"/>
</dbReference>
<evidence type="ECO:0000313" key="3">
    <source>
        <dbReference type="Proteomes" id="UP001261871"/>
    </source>
</evidence>
<protein>
    <submittedName>
        <fullName evidence="2">PKD repeat protein</fullName>
    </submittedName>
</protein>
<evidence type="ECO:0000259" key="1">
    <source>
        <dbReference type="PROSITE" id="PS50093"/>
    </source>
</evidence>
<keyword evidence="3" id="KW-1185">Reference proteome</keyword>
<dbReference type="CDD" id="cd00146">
    <property type="entry name" value="PKD"/>
    <property type="match status" value="1"/>
</dbReference>
<dbReference type="SUPFAM" id="SSF49299">
    <property type="entry name" value="PKD domain"/>
    <property type="match status" value="1"/>
</dbReference>
<dbReference type="InterPro" id="IPR035986">
    <property type="entry name" value="PKD_dom_sf"/>
</dbReference>
<accession>A0ABU1S2C2</accession>
<dbReference type="InterPro" id="IPR013783">
    <property type="entry name" value="Ig-like_fold"/>
</dbReference>
<dbReference type="RefSeq" id="WP_310006225.1">
    <property type="nucleotide sequence ID" value="NZ_JAVDTX010000004.1"/>
</dbReference>
<dbReference type="Gene3D" id="2.60.40.10">
    <property type="entry name" value="Immunoglobulins"/>
    <property type="match status" value="1"/>
</dbReference>
<dbReference type="Proteomes" id="UP001261871">
    <property type="component" value="Unassembled WGS sequence"/>
</dbReference>
<sequence length="120" mass="12984">MKTKTTILFAVIILFLNFSCSKDDISKGIDCVGESFFVKLKHTTDAANTKKVDFVIDYTGKYTLSSVKWTFGDGSTETVTGNTVSHIYSGAGTFTVKADVTIKNGKETCTSSQTKSVTVN</sequence>
<comment type="caution">
    <text evidence="2">The sequence shown here is derived from an EMBL/GenBank/DDBJ whole genome shotgun (WGS) entry which is preliminary data.</text>
</comment>
<reference evidence="2 3" key="1">
    <citation type="submission" date="2023-07" db="EMBL/GenBank/DDBJ databases">
        <title>Sorghum-associated microbial communities from plants grown in Nebraska, USA.</title>
        <authorList>
            <person name="Schachtman D."/>
        </authorList>
    </citation>
    <scope>NUCLEOTIDE SEQUENCE [LARGE SCALE GENOMIC DNA]</scope>
    <source>
        <strain evidence="2 3">BE124</strain>
    </source>
</reference>
<organism evidence="2 3">
    <name type="scientific">Flavobacterium granuli</name>
    <dbReference type="NCBI Taxonomy" id="280093"/>
    <lineage>
        <taxon>Bacteria</taxon>
        <taxon>Pseudomonadati</taxon>
        <taxon>Bacteroidota</taxon>
        <taxon>Flavobacteriia</taxon>
        <taxon>Flavobacteriales</taxon>
        <taxon>Flavobacteriaceae</taxon>
        <taxon>Flavobacterium</taxon>
    </lineage>
</organism>
<feature type="domain" description="PKD" evidence="1">
    <location>
        <begin position="35"/>
        <end position="120"/>
    </location>
</feature>
<evidence type="ECO:0000313" key="2">
    <source>
        <dbReference type="EMBL" id="MDR6845173.1"/>
    </source>
</evidence>
<gene>
    <name evidence="2" type="ORF">J2W95_001880</name>
</gene>